<dbReference type="eggNOG" id="COG1850">
    <property type="taxonomic scope" value="Bacteria"/>
</dbReference>
<dbReference type="PANTHER" id="PTHR42704">
    <property type="entry name" value="RIBULOSE BISPHOSPHATE CARBOXYLASE"/>
    <property type="match status" value="1"/>
</dbReference>
<dbReference type="Proteomes" id="UP000002754">
    <property type="component" value="Unassembled WGS sequence"/>
</dbReference>
<proteinExistence type="predicted"/>
<dbReference type="AlphaFoldDB" id="A0A094XE99"/>
<dbReference type="InterPro" id="IPR017443">
    <property type="entry name" value="RuBisCO_lsu_fd_N"/>
</dbReference>
<feature type="domain" description="Ribulose bisphosphate carboxylase large subunit ferrodoxin-like N-terminal" evidence="1">
    <location>
        <begin position="7"/>
        <end position="94"/>
    </location>
</feature>
<reference evidence="2 3" key="1">
    <citation type="journal article" date="2014" name="Genome Announc.">
        <title>Draft Genome Sequence of Bacillus alcalophilus AV1934, a Classic Alkaliphile Isolated from Human Feces in 1934.</title>
        <authorList>
            <person name="Attie O."/>
            <person name="Jayaprakash A."/>
            <person name="Shah H."/>
            <person name="Paulsen I.T."/>
            <person name="Morino M."/>
            <person name="Takahashi Y."/>
            <person name="Narumi I."/>
            <person name="Sachidanandam R."/>
            <person name="Satoh K."/>
            <person name="Ito M."/>
            <person name="Krulwich T.A."/>
        </authorList>
    </citation>
    <scope>NUCLEOTIDE SEQUENCE [LARGE SCALE GENOMIC DNA]</scope>
    <source>
        <strain evidence="2 3">AV1934</strain>
    </source>
</reference>
<dbReference type="SUPFAM" id="SSF54966">
    <property type="entry name" value="RuBisCO, large subunit, small (N-terminal) domain"/>
    <property type="match status" value="1"/>
</dbReference>
<protein>
    <submittedName>
        <fullName evidence="2">2,3-diketo-5-methylthiopentyl-1-phosphate enolase</fullName>
    </submittedName>
</protein>
<feature type="non-terminal residue" evidence="2">
    <location>
        <position position="133"/>
    </location>
</feature>
<accession>A0A094XE99</accession>
<dbReference type="EMBL" id="ALPT02000037">
    <property type="protein sequence ID" value="KGA97115.1"/>
    <property type="molecule type" value="Genomic_DNA"/>
</dbReference>
<comment type="caution">
    <text evidence="2">The sequence shown here is derived from an EMBL/GenBank/DDBJ whole genome shotgun (WGS) entry which is preliminary data.</text>
</comment>
<dbReference type="Pfam" id="PF02788">
    <property type="entry name" value="RuBisCO_large_N"/>
    <property type="match status" value="1"/>
</dbReference>
<name>A0A094XE99_ALKAL</name>
<dbReference type="GO" id="GO:0015977">
    <property type="term" value="P:carbon fixation"/>
    <property type="evidence" value="ECO:0007669"/>
    <property type="project" value="InterPro"/>
</dbReference>
<dbReference type="InterPro" id="IPR033966">
    <property type="entry name" value="RuBisCO"/>
</dbReference>
<evidence type="ECO:0000259" key="1">
    <source>
        <dbReference type="Pfam" id="PF02788"/>
    </source>
</evidence>
<evidence type="ECO:0000313" key="2">
    <source>
        <dbReference type="EMBL" id="KGA97115.1"/>
    </source>
</evidence>
<gene>
    <name evidence="2" type="primary">mtnW</name>
    <name evidence="2" type="ORF">BALCAV_0212380</name>
</gene>
<evidence type="ECO:0000313" key="3">
    <source>
        <dbReference type="Proteomes" id="UP000002754"/>
    </source>
</evidence>
<organism evidence="2 3">
    <name type="scientific">Alkalihalobacillus alcalophilus ATCC 27647 = CGMCC 1.3604</name>
    <dbReference type="NCBI Taxonomy" id="1218173"/>
    <lineage>
        <taxon>Bacteria</taxon>
        <taxon>Bacillati</taxon>
        <taxon>Bacillota</taxon>
        <taxon>Bacilli</taxon>
        <taxon>Bacillales</taxon>
        <taxon>Bacillaceae</taxon>
        <taxon>Alkalihalobacillus</taxon>
    </lineage>
</organism>
<dbReference type="PANTHER" id="PTHR42704:SF17">
    <property type="entry name" value="RIBULOSE BISPHOSPHATE CARBOXYLASE LARGE CHAIN"/>
    <property type="match status" value="1"/>
</dbReference>
<dbReference type="InterPro" id="IPR036422">
    <property type="entry name" value="RuBisCO_lsu_N_sf"/>
</dbReference>
<keyword evidence="3" id="KW-1185">Reference proteome</keyword>
<dbReference type="Gene3D" id="3.30.70.150">
    <property type="entry name" value="RuBisCO large subunit, N-terminal domain"/>
    <property type="match status" value="1"/>
</dbReference>
<sequence>MSYVTATYQIYDPKGQLEKKAEGIALGLTVGSWTNLPSLEQEQLKAHKGYVERVEELPSDEKYGKKGLVTITYPSANFSADLPAVLTTTFGKLSLDGKVKLIDLDFSHDLKTYFPGPKYGIEGVREIVGVQNR</sequence>
<dbReference type="STRING" id="1218173.BALCAV_0212380"/>
<dbReference type="GO" id="GO:0016984">
    <property type="term" value="F:ribulose-bisphosphate carboxylase activity"/>
    <property type="evidence" value="ECO:0007669"/>
    <property type="project" value="InterPro"/>
</dbReference>